<dbReference type="Proteomes" id="UP001056120">
    <property type="component" value="Linkage Group LG17"/>
</dbReference>
<accession>A0ACB9EPI7</accession>
<evidence type="ECO:0000313" key="2">
    <source>
        <dbReference type="Proteomes" id="UP001056120"/>
    </source>
</evidence>
<keyword evidence="2" id="KW-1185">Reference proteome</keyword>
<comment type="caution">
    <text evidence="1">The sequence shown here is derived from an EMBL/GenBank/DDBJ whole genome shotgun (WGS) entry which is preliminary data.</text>
</comment>
<gene>
    <name evidence="1" type="ORF">L1987_50923</name>
</gene>
<organism evidence="1 2">
    <name type="scientific">Smallanthus sonchifolius</name>
    <dbReference type="NCBI Taxonomy" id="185202"/>
    <lineage>
        <taxon>Eukaryota</taxon>
        <taxon>Viridiplantae</taxon>
        <taxon>Streptophyta</taxon>
        <taxon>Embryophyta</taxon>
        <taxon>Tracheophyta</taxon>
        <taxon>Spermatophyta</taxon>
        <taxon>Magnoliopsida</taxon>
        <taxon>eudicotyledons</taxon>
        <taxon>Gunneridae</taxon>
        <taxon>Pentapetalae</taxon>
        <taxon>asterids</taxon>
        <taxon>campanulids</taxon>
        <taxon>Asterales</taxon>
        <taxon>Asteraceae</taxon>
        <taxon>Asteroideae</taxon>
        <taxon>Heliantheae alliance</taxon>
        <taxon>Millerieae</taxon>
        <taxon>Smallanthus</taxon>
    </lineage>
</organism>
<reference evidence="1 2" key="2">
    <citation type="journal article" date="2022" name="Mol. Ecol. Resour.">
        <title>The genomes of chicory, endive, great burdock and yacon provide insights into Asteraceae paleo-polyploidization history and plant inulin production.</title>
        <authorList>
            <person name="Fan W."/>
            <person name="Wang S."/>
            <person name="Wang H."/>
            <person name="Wang A."/>
            <person name="Jiang F."/>
            <person name="Liu H."/>
            <person name="Zhao H."/>
            <person name="Xu D."/>
            <person name="Zhang Y."/>
        </authorList>
    </citation>
    <scope>NUCLEOTIDE SEQUENCE [LARGE SCALE GENOMIC DNA]</scope>
    <source>
        <strain evidence="2">cv. Yunnan</strain>
        <tissue evidence="1">Leaves</tissue>
    </source>
</reference>
<proteinExistence type="predicted"/>
<evidence type="ECO:0000313" key="1">
    <source>
        <dbReference type="EMBL" id="KAI3760528.1"/>
    </source>
</evidence>
<name>A0ACB9EPI7_9ASTR</name>
<sequence>MPNTNYKLCIPFFVALLLVDSVTDVESISNDYDHDHNNKRIKWLSPWEVDYLPLQPRPSFYRDLRSCLKTLTRRCNYRLYTYVFTRQEIHRPCCKKLHEMEMGCLESLAWVLSRANWEYRSRNVDQRFKDVMHMCSGFD</sequence>
<protein>
    <submittedName>
        <fullName evidence="1">Uncharacterized protein</fullName>
    </submittedName>
</protein>
<reference evidence="2" key="1">
    <citation type="journal article" date="2022" name="Mol. Ecol. Resour.">
        <title>The genomes of chicory, endive, great burdock and yacon provide insights into Asteraceae palaeo-polyploidization history and plant inulin production.</title>
        <authorList>
            <person name="Fan W."/>
            <person name="Wang S."/>
            <person name="Wang H."/>
            <person name="Wang A."/>
            <person name="Jiang F."/>
            <person name="Liu H."/>
            <person name="Zhao H."/>
            <person name="Xu D."/>
            <person name="Zhang Y."/>
        </authorList>
    </citation>
    <scope>NUCLEOTIDE SEQUENCE [LARGE SCALE GENOMIC DNA]</scope>
    <source>
        <strain evidence="2">cv. Yunnan</strain>
    </source>
</reference>
<dbReference type="EMBL" id="CM042034">
    <property type="protein sequence ID" value="KAI3760528.1"/>
    <property type="molecule type" value="Genomic_DNA"/>
</dbReference>